<reference evidence="8" key="1">
    <citation type="submission" date="2020-10" db="EMBL/GenBank/DDBJ databases">
        <authorList>
            <person name="Gilroy R."/>
        </authorList>
    </citation>
    <scope>NUCLEOTIDE SEQUENCE</scope>
    <source>
        <strain evidence="8">ChiSxjej1B13-7041</strain>
    </source>
</reference>
<feature type="transmembrane region" description="Helical" evidence="6">
    <location>
        <begin position="317"/>
        <end position="337"/>
    </location>
</feature>
<evidence type="ECO:0000313" key="9">
    <source>
        <dbReference type="Proteomes" id="UP000886841"/>
    </source>
</evidence>
<accession>A0A9D1EKR8</accession>
<dbReference type="PANTHER" id="PTHR43478:SF1">
    <property type="entry name" value="NA+_H+ ANTIPORTER NHAC-LIKE C-TERMINAL DOMAIN-CONTAINING PROTEIN"/>
    <property type="match status" value="1"/>
</dbReference>
<feature type="transmembrane region" description="Helical" evidence="6">
    <location>
        <begin position="195"/>
        <end position="216"/>
    </location>
</feature>
<name>A0A9D1EKR8_9FIRM</name>
<feature type="transmembrane region" description="Helical" evidence="6">
    <location>
        <begin position="380"/>
        <end position="397"/>
    </location>
</feature>
<feature type="domain" description="Na+/H+ antiporter NhaC-like C-terminal" evidence="7">
    <location>
        <begin position="160"/>
        <end position="470"/>
    </location>
</feature>
<evidence type="ECO:0000256" key="2">
    <source>
        <dbReference type="ARBA" id="ARBA00022475"/>
    </source>
</evidence>
<sequence length="473" mass="50248">MSDLANMGILSILPAVLAIVLSFLTKNTIVSLVIACVTGTLITGEGLTGKIFGFPDLLKSSLGTTDFAWVMLLNTFIGILVAYFQKTGAIQSFSQTIHNRNLSRKGAQLMAWVLGIFIYFSDSFSPLFVGSVMRSITDKAKVSREKLAYIADSTSAPVSVLMPITGWAAYLMGLAVGVGCIVTQEDASNLFLRAIPFNFYPIFAVILVGLIGSGIVKDFGPMKKAEKRAMEEGKVLRDGAVPLIGKELTEMQAYPGIKPRVFLNFILPVLMIVTIALTTYITMSSAKTMEAFLFVVIFMTISMLIQKIPFKEVMDTLTSGVKGAIPAIMLLALAYSINALSKTMGTANYIISVSEGFLSPALLPAIIFIVASIMAFATGSSWGTFAICMPIALPLAFEFSGGELTTIVIASFAAVAGGGVFGDHCSPLSDTTVLSSTGSASDHIDHVKTQLPYSLVCGALAVVAYLIIGFTSA</sequence>
<dbReference type="InterPro" id="IPR018461">
    <property type="entry name" value="Na/H_Antiport_NhaC-like_C"/>
</dbReference>
<dbReference type="EMBL" id="DVHU01000091">
    <property type="protein sequence ID" value="HIR93752.1"/>
    <property type="molecule type" value="Genomic_DNA"/>
</dbReference>
<feature type="transmembrane region" description="Helical" evidence="6">
    <location>
        <begin position="6"/>
        <end position="24"/>
    </location>
</feature>
<keyword evidence="4 6" id="KW-1133">Transmembrane helix</keyword>
<evidence type="ECO:0000313" key="8">
    <source>
        <dbReference type="EMBL" id="HIR93752.1"/>
    </source>
</evidence>
<dbReference type="AlphaFoldDB" id="A0A9D1EKR8"/>
<keyword evidence="3 6" id="KW-0812">Transmembrane</keyword>
<dbReference type="GO" id="GO:0005886">
    <property type="term" value="C:plasma membrane"/>
    <property type="evidence" value="ECO:0007669"/>
    <property type="project" value="UniProtKB-SubCell"/>
</dbReference>
<feature type="transmembrane region" description="Helical" evidence="6">
    <location>
        <begin position="164"/>
        <end position="183"/>
    </location>
</feature>
<dbReference type="Pfam" id="PF03553">
    <property type="entry name" value="Na_H_antiporter"/>
    <property type="match status" value="1"/>
</dbReference>
<dbReference type="PANTHER" id="PTHR43478">
    <property type="entry name" value="NA+/H+ ANTIPORTER-RELATED"/>
    <property type="match status" value="1"/>
</dbReference>
<feature type="transmembrane region" description="Helical" evidence="6">
    <location>
        <begin position="109"/>
        <end position="129"/>
    </location>
</feature>
<evidence type="ECO:0000259" key="7">
    <source>
        <dbReference type="Pfam" id="PF03553"/>
    </source>
</evidence>
<protein>
    <submittedName>
        <fullName evidence="8">Transporter</fullName>
    </submittedName>
</protein>
<gene>
    <name evidence="8" type="ORF">IAB98_10085</name>
</gene>
<keyword evidence="2" id="KW-1003">Cell membrane</keyword>
<evidence type="ECO:0000256" key="1">
    <source>
        <dbReference type="ARBA" id="ARBA00004651"/>
    </source>
</evidence>
<evidence type="ECO:0000256" key="6">
    <source>
        <dbReference type="SAM" id="Phobius"/>
    </source>
</evidence>
<feature type="transmembrane region" description="Helical" evidence="6">
    <location>
        <begin position="29"/>
        <end position="47"/>
    </location>
</feature>
<feature type="transmembrane region" description="Helical" evidence="6">
    <location>
        <begin position="349"/>
        <end position="374"/>
    </location>
</feature>
<evidence type="ECO:0000256" key="4">
    <source>
        <dbReference type="ARBA" id="ARBA00022989"/>
    </source>
</evidence>
<organism evidence="8 9">
    <name type="scientific">Candidatus Egerieimonas intestinavium</name>
    <dbReference type="NCBI Taxonomy" id="2840777"/>
    <lineage>
        <taxon>Bacteria</taxon>
        <taxon>Bacillati</taxon>
        <taxon>Bacillota</taxon>
        <taxon>Clostridia</taxon>
        <taxon>Lachnospirales</taxon>
        <taxon>Lachnospiraceae</taxon>
        <taxon>Lachnospiraceae incertae sedis</taxon>
        <taxon>Candidatus Egerieimonas</taxon>
    </lineage>
</organism>
<keyword evidence="5 6" id="KW-0472">Membrane</keyword>
<feature type="transmembrane region" description="Helical" evidence="6">
    <location>
        <begin position="404"/>
        <end position="422"/>
    </location>
</feature>
<proteinExistence type="predicted"/>
<feature type="transmembrane region" description="Helical" evidence="6">
    <location>
        <begin position="288"/>
        <end position="305"/>
    </location>
</feature>
<dbReference type="Proteomes" id="UP000886841">
    <property type="component" value="Unassembled WGS sequence"/>
</dbReference>
<evidence type="ECO:0000256" key="5">
    <source>
        <dbReference type="ARBA" id="ARBA00023136"/>
    </source>
</evidence>
<evidence type="ECO:0000256" key="3">
    <source>
        <dbReference type="ARBA" id="ARBA00022692"/>
    </source>
</evidence>
<feature type="transmembrane region" description="Helical" evidence="6">
    <location>
        <begin position="261"/>
        <end position="281"/>
    </location>
</feature>
<comment type="caution">
    <text evidence="8">The sequence shown here is derived from an EMBL/GenBank/DDBJ whole genome shotgun (WGS) entry which is preliminary data.</text>
</comment>
<comment type="subcellular location">
    <subcellularLocation>
        <location evidence="1">Cell membrane</location>
        <topology evidence="1">Multi-pass membrane protein</topology>
    </subcellularLocation>
</comment>
<feature type="transmembrane region" description="Helical" evidence="6">
    <location>
        <begin position="451"/>
        <end position="470"/>
    </location>
</feature>
<reference evidence="8" key="2">
    <citation type="journal article" date="2021" name="PeerJ">
        <title>Extensive microbial diversity within the chicken gut microbiome revealed by metagenomics and culture.</title>
        <authorList>
            <person name="Gilroy R."/>
            <person name="Ravi A."/>
            <person name="Getino M."/>
            <person name="Pursley I."/>
            <person name="Horton D.L."/>
            <person name="Alikhan N.F."/>
            <person name="Baker D."/>
            <person name="Gharbi K."/>
            <person name="Hall N."/>
            <person name="Watson M."/>
            <person name="Adriaenssens E.M."/>
            <person name="Foster-Nyarko E."/>
            <person name="Jarju S."/>
            <person name="Secka A."/>
            <person name="Antonio M."/>
            <person name="Oren A."/>
            <person name="Chaudhuri R.R."/>
            <person name="La Ragione R."/>
            <person name="Hildebrand F."/>
            <person name="Pallen M.J."/>
        </authorList>
    </citation>
    <scope>NUCLEOTIDE SEQUENCE</scope>
    <source>
        <strain evidence="8">ChiSxjej1B13-7041</strain>
    </source>
</reference>
<feature type="transmembrane region" description="Helical" evidence="6">
    <location>
        <begin position="67"/>
        <end position="84"/>
    </location>
</feature>